<dbReference type="EMBL" id="AP012051">
    <property type="protein sequence ID" value="BAL81287.1"/>
    <property type="molecule type" value="Genomic_DNA"/>
</dbReference>
<gene>
    <name evidence="2" type="primary">atpE</name>
    <name evidence="2" type="ordered locus">CSE_11610</name>
</gene>
<organism evidence="2 3">
    <name type="scientific">Caldisericum exile (strain DSM 21853 / NBRC 104410 / AZM16c01)</name>
    <dbReference type="NCBI Taxonomy" id="511051"/>
    <lineage>
        <taxon>Bacteria</taxon>
        <taxon>Pseudomonadati</taxon>
        <taxon>Caldisericota/Cryosericota group</taxon>
        <taxon>Caldisericota</taxon>
        <taxon>Caldisericia</taxon>
        <taxon>Caldisericales</taxon>
        <taxon>Caldisericaceae</taxon>
        <taxon>Caldisericum</taxon>
    </lineage>
</organism>
<feature type="coiled-coil region" evidence="1">
    <location>
        <begin position="15"/>
        <end position="61"/>
    </location>
</feature>
<evidence type="ECO:0000313" key="3">
    <source>
        <dbReference type="Proteomes" id="UP000004793"/>
    </source>
</evidence>
<sequence length="192" mass="22430">MGLEKVKDLIIDSAKKKADEMIEAEKNELEKEFENFKKKLEEEYILKIEKFKKEIEEEIARTKAIEVAKIEKEKLLLKKKILDEFFRQLKATILSDENTYKNLLFSLERKDAVNGSTIFLNENDLKKFKKDVEKIITHELKLKDVKVSDVPISISGGLVIKTENFEIDDSLDSLIESFREEKEIEIAKEIFG</sequence>
<keyword evidence="1" id="KW-0175">Coiled coil</keyword>
<evidence type="ECO:0000313" key="2">
    <source>
        <dbReference type="EMBL" id="BAL81287.1"/>
    </source>
</evidence>
<keyword evidence="3" id="KW-1185">Reference proteome</keyword>
<dbReference type="RefSeq" id="WP_014453683.1">
    <property type="nucleotide sequence ID" value="NC_017096.1"/>
</dbReference>
<dbReference type="Proteomes" id="UP000004793">
    <property type="component" value="Chromosome"/>
</dbReference>
<dbReference type="Gene3D" id="3.30.2320.30">
    <property type="entry name" value="ATP synthase, E subunit, C-terminal"/>
    <property type="match status" value="1"/>
</dbReference>
<proteinExistence type="predicted"/>
<accession>A0A7U6GF67</accession>
<protein>
    <submittedName>
        <fullName evidence="2">V-type proton ATPase subunit E</fullName>
    </submittedName>
</protein>
<dbReference type="SUPFAM" id="SSF160527">
    <property type="entry name" value="V-type ATPase subunit E-like"/>
    <property type="match status" value="1"/>
</dbReference>
<reference evidence="2 3" key="1">
    <citation type="submission" date="2011-01" db="EMBL/GenBank/DDBJ databases">
        <title>Whole genome sequence of Caldisericum exile AZM16c01.</title>
        <authorList>
            <person name="Narita-Yamada S."/>
            <person name="Kawakoshi A."/>
            <person name="Nakamura S."/>
            <person name="Sasagawa M."/>
            <person name="Fukada J."/>
            <person name="Sekine M."/>
            <person name="Kato Y."/>
            <person name="Fukai R."/>
            <person name="Sasaki K."/>
            <person name="Hanamaki A."/>
            <person name="Narita H."/>
            <person name="Konno Y."/>
            <person name="Mori K."/>
            <person name="Yamazaki S."/>
            <person name="Suzuki K."/>
            <person name="Fujita N."/>
        </authorList>
    </citation>
    <scope>NUCLEOTIDE SEQUENCE [LARGE SCALE GENOMIC DNA]</scope>
    <source>
        <strain evidence="3">DSM 21853 / NBRC 104410 / AZM16c01</strain>
    </source>
</reference>
<name>A0A7U6GF67_CALEA</name>
<dbReference type="KEGG" id="cex:CSE_11610"/>
<dbReference type="InterPro" id="IPR038495">
    <property type="entry name" value="ATPase_E_C"/>
</dbReference>
<evidence type="ECO:0000256" key="1">
    <source>
        <dbReference type="SAM" id="Coils"/>
    </source>
</evidence>
<dbReference type="AlphaFoldDB" id="A0A7U6GF67"/>